<dbReference type="EMBL" id="JANUCT010000007">
    <property type="protein sequence ID" value="MCS3903309.1"/>
    <property type="molecule type" value="Genomic_DNA"/>
</dbReference>
<dbReference type="Proteomes" id="UP001204445">
    <property type="component" value="Unassembled WGS sequence"/>
</dbReference>
<dbReference type="SMART" id="SM00530">
    <property type="entry name" value="HTH_XRE"/>
    <property type="match status" value="1"/>
</dbReference>
<dbReference type="InterPro" id="IPR010982">
    <property type="entry name" value="Lambda_DNA-bd_dom_sf"/>
</dbReference>
<name>A0AAE3L100_9GAMM</name>
<dbReference type="Gene3D" id="1.10.260.40">
    <property type="entry name" value="lambda repressor-like DNA-binding domains"/>
    <property type="match status" value="1"/>
</dbReference>
<sequence length="137" mass="14636">MDIGVRIKKARLAAGISQVRLANLLGVTRSACSQWELSGGGTSPRGERLAEIARLLDISYEWLATGHSGGHDDSEVQNIFMTGSDERSGQRLTAQQRELLALFDRLSTSAQAALLKLLSGMADKPSTPNAGDGGKKR</sequence>
<dbReference type="PROSITE" id="PS50943">
    <property type="entry name" value="HTH_CROC1"/>
    <property type="match status" value="1"/>
</dbReference>
<dbReference type="CDD" id="cd00093">
    <property type="entry name" value="HTH_XRE"/>
    <property type="match status" value="1"/>
</dbReference>
<comment type="caution">
    <text evidence="2">The sequence shown here is derived from an EMBL/GenBank/DDBJ whole genome shotgun (WGS) entry which is preliminary data.</text>
</comment>
<evidence type="ECO:0000313" key="3">
    <source>
        <dbReference type="Proteomes" id="UP001204445"/>
    </source>
</evidence>
<evidence type="ECO:0000313" key="2">
    <source>
        <dbReference type="EMBL" id="MCS3903309.1"/>
    </source>
</evidence>
<feature type="domain" description="HTH cro/C1-type" evidence="1">
    <location>
        <begin position="7"/>
        <end position="63"/>
    </location>
</feature>
<dbReference type="SUPFAM" id="SSF47413">
    <property type="entry name" value="lambda repressor-like DNA-binding domains"/>
    <property type="match status" value="1"/>
</dbReference>
<dbReference type="AlphaFoldDB" id="A0AAE3L100"/>
<protein>
    <submittedName>
        <fullName evidence="2">Transcriptional regulator with XRE-family HTH domain</fullName>
    </submittedName>
</protein>
<dbReference type="GO" id="GO:0003677">
    <property type="term" value="F:DNA binding"/>
    <property type="evidence" value="ECO:0007669"/>
    <property type="project" value="InterPro"/>
</dbReference>
<dbReference type="InterPro" id="IPR001387">
    <property type="entry name" value="Cro/C1-type_HTH"/>
</dbReference>
<organism evidence="2 3">
    <name type="scientific">Methylohalomonas lacus</name>
    <dbReference type="NCBI Taxonomy" id="398773"/>
    <lineage>
        <taxon>Bacteria</taxon>
        <taxon>Pseudomonadati</taxon>
        <taxon>Pseudomonadota</taxon>
        <taxon>Gammaproteobacteria</taxon>
        <taxon>Methylohalomonadales</taxon>
        <taxon>Methylohalomonadaceae</taxon>
        <taxon>Methylohalomonas</taxon>
    </lineage>
</organism>
<proteinExistence type="predicted"/>
<keyword evidence="3" id="KW-1185">Reference proteome</keyword>
<dbReference type="RefSeq" id="WP_259054982.1">
    <property type="nucleotide sequence ID" value="NZ_JANUCT010000007.1"/>
</dbReference>
<evidence type="ECO:0000259" key="1">
    <source>
        <dbReference type="PROSITE" id="PS50943"/>
    </source>
</evidence>
<gene>
    <name evidence="2" type="ORF">J2T55_001329</name>
</gene>
<accession>A0AAE3L100</accession>
<reference evidence="2" key="1">
    <citation type="submission" date="2022-08" db="EMBL/GenBank/DDBJ databases">
        <title>Genomic Encyclopedia of Type Strains, Phase III (KMG-III): the genomes of soil and plant-associated and newly described type strains.</title>
        <authorList>
            <person name="Whitman W."/>
        </authorList>
    </citation>
    <scope>NUCLEOTIDE SEQUENCE</scope>
    <source>
        <strain evidence="2">HMT 1</strain>
    </source>
</reference>
<dbReference type="Pfam" id="PF01381">
    <property type="entry name" value="HTH_3"/>
    <property type="match status" value="1"/>
</dbReference>